<proteinExistence type="predicted"/>
<protein>
    <submittedName>
        <fullName evidence="2">Uncharacterized protein</fullName>
    </submittedName>
</protein>
<dbReference type="EMBL" id="ML119695">
    <property type="protein sequence ID" value="RPA79716.1"/>
    <property type="molecule type" value="Genomic_DNA"/>
</dbReference>
<sequence>MSPSSDRTSRSLSKHGRTRHQHQQRPLPPAVANLLAATAIPQPNGGRNGRKRVARHVDLFGDVEVSIKRDEEYAGSDIFDDDESLTSSPSAPPSPSLTMLLLPPDDLDDFEEHRLSRSASSESVPSLSNDSDSWSDTSSSVSPPARSASLRRRALERRMRKTPPSESCPTDHPLLFKKKEDATPVEADAAEKLEKATRSISTKSFFKSNLTASINLLKSAAKTFTQLSAPLVQPDDFLTRSILSIQPQYRDEKRPETSEGTPDVSIRRYHNSFTTKCTGAVEMQTYKKTVRRTRNGRPEPARCATSGSSAASPPALRPREVRENGDFLRVIVLEMNMRRLGKLSDTVNGKARLVLPPRAQSKTVRVLGDPIFWEAWVAEEC</sequence>
<reference evidence="2 3" key="1">
    <citation type="journal article" date="2018" name="Nat. Ecol. Evol.">
        <title>Pezizomycetes genomes reveal the molecular basis of ectomycorrhizal truffle lifestyle.</title>
        <authorList>
            <person name="Murat C."/>
            <person name="Payen T."/>
            <person name="Noel B."/>
            <person name="Kuo A."/>
            <person name="Morin E."/>
            <person name="Chen J."/>
            <person name="Kohler A."/>
            <person name="Krizsan K."/>
            <person name="Balestrini R."/>
            <person name="Da Silva C."/>
            <person name="Montanini B."/>
            <person name="Hainaut M."/>
            <person name="Levati E."/>
            <person name="Barry K.W."/>
            <person name="Belfiori B."/>
            <person name="Cichocki N."/>
            <person name="Clum A."/>
            <person name="Dockter R.B."/>
            <person name="Fauchery L."/>
            <person name="Guy J."/>
            <person name="Iotti M."/>
            <person name="Le Tacon F."/>
            <person name="Lindquist E.A."/>
            <person name="Lipzen A."/>
            <person name="Malagnac F."/>
            <person name="Mello A."/>
            <person name="Molinier V."/>
            <person name="Miyauchi S."/>
            <person name="Poulain J."/>
            <person name="Riccioni C."/>
            <person name="Rubini A."/>
            <person name="Sitrit Y."/>
            <person name="Splivallo R."/>
            <person name="Traeger S."/>
            <person name="Wang M."/>
            <person name="Zifcakova L."/>
            <person name="Wipf D."/>
            <person name="Zambonelli A."/>
            <person name="Paolocci F."/>
            <person name="Nowrousian M."/>
            <person name="Ottonello S."/>
            <person name="Baldrian P."/>
            <person name="Spatafora J.W."/>
            <person name="Henrissat B."/>
            <person name="Nagy L.G."/>
            <person name="Aury J.M."/>
            <person name="Wincker P."/>
            <person name="Grigoriev I.V."/>
            <person name="Bonfante P."/>
            <person name="Martin F.M."/>
        </authorList>
    </citation>
    <scope>NUCLEOTIDE SEQUENCE [LARGE SCALE GENOMIC DNA]</scope>
    <source>
        <strain evidence="2 3">RN42</strain>
    </source>
</reference>
<feature type="compositionally biased region" description="Basic residues" evidence="1">
    <location>
        <begin position="12"/>
        <end position="23"/>
    </location>
</feature>
<accession>A0A3N4I2U2</accession>
<feature type="region of interest" description="Disordered" evidence="1">
    <location>
        <begin position="292"/>
        <end position="318"/>
    </location>
</feature>
<feature type="compositionally biased region" description="Low complexity" evidence="1">
    <location>
        <begin position="120"/>
        <end position="148"/>
    </location>
</feature>
<dbReference type="Proteomes" id="UP000275078">
    <property type="component" value="Unassembled WGS sequence"/>
</dbReference>
<gene>
    <name evidence="2" type="ORF">BJ508DRAFT_327969</name>
</gene>
<dbReference type="PANTHER" id="PTHR42051:SF1">
    <property type="entry name" value="MEIOTICALLY UP-REGULATED PROTEIN PB1A10.08"/>
    <property type="match status" value="1"/>
</dbReference>
<evidence type="ECO:0000313" key="2">
    <source>
        <dbReference type="EMBL" id="RPA79716.1"/>
    </source>
</evidence>
<feature type="compositionally biased region" description="Low complexity" evidence="1">
    <location>
        <begin position="304"/>
        <end position="314"/>
    </location>
</feature>
<feature type="region of interest" description="Disordered" evidence="1">
    <location>
        <begin position="1"/>
        <end position="30"/>
    </location>
</feature>
<keyword evidence="3" id="KW-1185">Reference proteome</keyword>
<evidence type="ECO:0000313" key="3">
    <source>
        <dbReference type="Proteomes" id="UP000275078"/>
    </source>
</evidence>
<dbReference type="InterPro" id="IPR034443">
    <property type="entry name" value="PB1A10.08"/>
</dbReference>
<feature type="region of interest" description="Disordered" evidence="1">
    <location>
        <begin position="71"/>
        <end position="151"/>
    </location>
</feature>
<dbReference type="PANTHER" id="PTHR42051">
    <property type="entry name" value="MEIOTICALLY UP-REGULATED PROTEIN PB1A10.08"/>
    <property type="match status" value="1"/>
</dbReference>
<evidence type="ECO:0000256" key="1">
    <source>
        <dbReference type="SAM" id="MobiDB-lite"/>
    </source>
</evidence>
<dbReference type="STRING" id="1160509.A0A3N4I2U2"/>
<name>A0A3N4I2U2_ASCIM</name>
<organism evidence="2 3">
    <name type="scientific">Ascobolus immersus RN42</name>
    <dbReference type="NCBI Taxonomy" id="1160509"/>
    <lineage>
        <taxon>Eukaryota</taxon>
        <taxon>Fungi</taxon>
        <taxon>Dikarya</taxon>
        <taxon>Ascomycota</taxon>
        <taxon>Pezizomycotina</taxon>
        <taxon>Pezizomycetes</taxon>
        <taxon>Pezizales</taxon>
        <taxon>Ascobolaceae</taxon>
        <taxon>Ascobolus</taxon>
    </lineage>
</organism>
<dbReference type="AlphaFoldDB" id="A0A3N4I2U2"/>
<dbReference type="OrthoDB" id="4181307at2759"/>